<dbReference type="PANTHER" id="PTHR34475">
    <property type="match status" value="1"/>
</dbReference>
<feature type="transmembrane region" description="Helical" evidence="1">
    <location>
        <begin position="126"/>
        <end position="144"/>
    </location>
</feature>
<dbReference type="AlphaFoldDB" id="A0A953T670"/>
<dbReference type="EMBL" id="JAHXRI010000004">
    <property type="protein sequence ID" value="MBZ1349519.1"/>
    <property type="molecule type" value="Genomic_DNA"/>
</dbReference>
<dbReference type="InterPro" id="IPR010982">
    <property type="entry name" value="Lambda_DNA-bd_dom_sf"/>
</dbReference>
<reference evidence="2" key="1">
    <citation type="submission" date="2021-07" db="EMBL/GenBank/DDBJ databases">
        <title>New genus and species of the family Alcaligenaceae.</title>
        <authorList>
            <person name="Hahn M.W."/>
        </authorList>
    </citation>
    <scope>NUCLEOTIDE SEQUENCE</scope>
    <source>
        <strain evidence="2">LF4-65</strain>
    </source>
</reference>
<keyword evidence="1" id="KW-1133">Transmembrane helix</keyword>
<dbReference type="PANTHER" id="PTHR34475:SF1">
    <property type="entry name" value="CYTOSKELETON PROTEIN RODZ"/>
    <property type="match status" value="1"/>
</dbReference>
<proteinExistence type="predicted"/>
<accession>A0A953T670</accession>
<dbReference type="CDD" id="cd00093">
    <property type="entry name" value="HTH_XRE"/>
    <property type="match status" value="1"/>
</dbReference>
<evidence type="ECO:0000256" key="1">
    <source>
        <dbReference type="SAM" id="Phobius"/>
    </source>
</evidence>
<dbReference type="Proteomes" id="UP000739565">
    <property type="component" value="Unassembled WGS sequence"/>
</dbReference>
<sequence>MSAEDFGSPLRVESPSVPAERAATTVSLRAVRVSKGLSLEDVAARLKFPARYIEALESERFAELPKGLGLKSLIKNYTKLLGIDSKPLEDTLRVYVGEVEGGIGNHNSTRTLESQTTPTLRPSASWFWWVLIAAVVLVAAVVALSHDVLPASWIPVWLEGWLK</sequence>
<dbReference type="GO" id="GO:0003677">
    <property type="term" value="F:DNA binding"/>
    <property type="evidence" value="ECO:0007669"/>
    <property type="project" value="InterPro"/>
</dbReference>
<keyword evidence="3" id="KW-1185">Reference proteome</keyword>
<dbReference type="RefSeq" id="WP_259659938.1">
    <property type="nucleotide sequence ID" value="NZ_JAHXRI010000004.1"/>
</dbReference>
<name>A0A953T670_9BURK</name>
<gene>
    <name evidence="2" type="ORF">KZZ10_02570</name>
</gene>
<evidence type="ECO:0000313" key="2">
    <source>
        <dbReference type="EMBL" id="MBZ1349519.1"/>
    </source>
</evidence>
<evidence type="ECO:0000313" key="3">
    <source>
        <dbReference type="Proteomes" id="UP000739565"/>
    </source>
</evidence>
<comment type="caution">
    <text evidence="2">The sequence shown here is derived from an EMBL/GenBank/DDBJ whole genome shotgun (WGS) entry which is preliminary data.</text>
</comment>
<dbReference type="InterPro" id="IPR001387">
    <property type="entry name" value="Cro/C1-type_HTH"/>
</dbReference>
<dbReference type="InterPro" id="IPR050400">
    <property type="entry name" value="Bact_Cytoskel_RodZ"/>
</dbReference>
<protein>
    <submittedName>
        <fullName evidence="2">Helix-turn-helix domain-containing protein</fullName>
    </submittedName>
</protein>
<keyword evidence="1" id="KW-0812">Transmembrane</keyword>
<organism evidence="2 3">
    <name type="scientific">Zwartia hollandica</name>
    <dbReference type="NCBI Taxonomy" id="324606"/>
    <lineage>
        <taxon>Bacteria</taxon>
        <taxon>Pseudomonadati</taxon>
        <taxon>Pseudomonadota</taxon>
        <taxon>Betaproteobacteria</taxon>
        <taxon>Burkholderiales</taxon>
        <taxon>Alcaligenaceae</taxon>
        <taxon>Zwartia</taxon>
    </lineage>
</organism>
<keyword evidence="1" id="KW-0472">Membrane</keyword>
<dbReference type="Pfam" id="PF13413">
    <property type="entry name" value="HTH_25"/>
    <property type="match status" value="1"/>
</dbReference>
<dbReference type="Gene3D" id="1.10.260.40">
    <property type="entry name" value="lambda repressor-like DNA-binding domains"/>
    <property type="match status" value="1"/>
</dbReference>